<dbReference type="SMART" id="SM00368">
    <property type="entry name" value="LRR_RI"/>
    <property type="match status" value="4"/>
</dbReference>
<dbReference type="Pfam" id="PF00271">
    <property type="entry name" value="Helicase_C"/>
    <property type="match status" value="1"/>
</dbReference>
<evidence type="ECO:0000256" key="14">
    <source>
        <dbReference type="PROSITE-ProRule" id="PRU00552"/>
    </source>
</evidence>
<dbReference type="InterPro" id="IPR057479">
    <property type="entry name" value="PRP28/DDX23-like_helical"/>
</dbReference>
<feature type="region of interest" description="Disordered" evidence="16">
    <location>
        <begin position="785"/>
        <end position="939"/>
    </location>
</feature>
<dbReference type="SMART" id="SM00064">
    <property type="entry name" value="FYVE"/>
    <property type="match status" value="1"/>
</dbReference>
<dbReference type="GO" id="GO:0005524">
    <property type="term" value="F:ATP binding"/>
    <property type="evidence" value="ECO:0007669"/>
    <property type="project" value="UniProtKB-KW"/>
</dbReference>
<keyword evidence="3" id="KW-0479">Metal-binding</keyword>
<dbReference type="InterPro" id="IPR014001">
    <property type="entry name" value="Helicase_ATP-bd"/>
</dbReference>
<dbReference type="CDD" id="cd11526">
    <property type="entry name" value="SYLF_FYVE"/>
    <property type="match status" value="1"/>
</dbReference>
<evidence type="ECO:0000256" key="2">
    <source>
        <dbReference type="ARBA" id="ARBA00022664"/>
    </source>
</evidence>
<evidence type="ECO:0000259" key="17">
    <source>
        <dbReference type="PROSITE" id="PS50178"/>
    </source>
</evidence>
<dbReference type="InterPro" id="IPR032675">
    <property type="entry name" value="LRR_dom_sf"/>
</dbReference>
<evidence type="ECO:0000256" key="15">
    <source>
        <dbReference type="SAM" id="Coils"/>
    </source>
</evidence>
<dbReference type="Pfam" id="PF13516">
    <property type="entry name" value="LRR_6"/>
    <property type="match status" value="1"/>
</dbReference>
<dbReference type="InterPro" id="IPR007461">
    <property type="entry name" value="Ysc84_actin-binding"/>
</dbReference>
<dbReference type="PROSITE" id="PS51194">
    <property type="entry name" value="HELICASE_CTER"/>
    <property type="match status" value="1"/>
</dbReference>
<feature type="compositionally biased region" description="Low complexity" evidence="16">
    <location>
        <begin position="793"/>
        <end position="817"/>
    </location>
</feature>
<dbReference type="Pfam" id="PF04366">
    <property type="entry name" value="Ysc84"/>
    <property type="match status" value="1"/>
</dbReference>
<feature type="domain" description="DEAD-box RNA helicase Q" evidence="20">
    <location>
        <begin position="1117"/>
        <end position="1145"/>
    </location>
</feature>
<dbReference type="EC" id="3.6.4.13" evidence="1"/>
<evidence type="ECO:0000256" key="3">
    <source>
        <dbReference type="ARBA" id="ARBA00022723"/>
    </source>
</evidence>
<evidence type="ECO:0000256" key="13">
    <source>
        <dbReference type="PROSITE-ProRule" id="PRU00091"/>
    </source>
</evidence>
<evidence type="ECO:0000256" key="10">
    <source>
        <dbReference type="ARBA" id="ARBA00023187"/>
    </source>
</evidence>
<dbReference type="InterPro" id="IPR000629">
    <property type="entry name" value="RNA-helicase_DEAD-box_CS"/>
</dbReference>
<feature type="compositionally biased region" description="Basic and acidic residues" evidence="16">
    <location>
        <begin position="862"/>
        <end position="893"/>
    </location>
</feature>
<dbReference type="SMART" id="SM00490">
    <property type="entry name" value="HELICc"/>
    <property type="match status" value="1"/>
</dbReference>
<comment type="caution">
    <text evidence="21">The sequence shown here is derived from an EMBL/GenBank/DDBJ whole genome shotgun (WGS) entry which is preliminary data.</text>
</comment>
<dbReference type="SUPFAM" id="SSF57903">
    <property type="entry name" value="FYVE/PHD zinc finger"/>
    <property type="match status" value="1"/>
</dbReference>
<dbReference type="InterPro" id="IPR001611">
    <property type="entry name" value="Leu-rich_rpt"/>
</dbReference>
<dbReference type="SUPFAM" id="SSF52540">
    <property type="entry name" value="P-loop containing nucleoside triphosphate hydrolases"/>
    <property type="match status" value="1"/>
</dbReference>
<keyword evidence="8" id="KW-0862">Zinc</keyword>
<dbReference type="InterPro" id="IPR000306">
    <property type="entry name" value="Znf_FYVE"/>
</dbReference>
<reference evidence="21" key="1">
    <citation type="submission" date="2022-11" db="EMBL/GenBank/DDBJ databases">
        <authorList>
            <person name="Morgan W.R."/>
            <person name="Tartar A."/>
        </authorList>
    </citation>
    <scope>NUCLEOTIDE SEQUENCE</scope>
    <source>
        <strain evidence="21">ARSEF 373</strain>
    </source>
</reference>
<comment type="catalytic activity">
    <reaction evidence="12">
        <text>ATP + H2O = ADP + phosphate + H(+)</text>
        <dbReference type="Rhea" id="RHEA:13065"/>
        <dbReference type="ChEBI" id="CHEBI:15377"/>
        <dbReference type="ChEBI" id="CHEBI:15378"/>
        <dbReference type="ChEBI" id="CHEBI:30616"/>
        <dbReference type="ChEBI" id="CHEBI:43474"/>
        <dbReference type="ChEBI" id="CHEBI:456216"/>
        <dbReference type="EC" id="3.6.4.13"/>
    </reaction>
</comment>
<dbReference type="CDD" id="cd18787">
    <property type="entry name" value="SF2_C_DEAD"/>
    <property type="match status" value="1"/>
</dbReference>
<proteinExistence type="inferred from homology"/>
<feature type="compositionally biased region" description="Basic and acidic residues" evidence="16">
    <location>
        <begin position="725"/>
        <end position="736"/>
    </location>
</feature>
<evidence type="ECO:0000256" key="16">
    <source>
        <dbReference type="SAM" id="MobiDB-lite"/>
    </source>
</evidence>
<dbReference type="GO" id="GO:0003676">
    <property type="term" value="F:nucleic acid binding"/>
    <property type="evidence" value="ECO:0007669"/>
    <property type="project" value="InterPro"/>
</dbReference>
<feature type="domain" description="Helicase ATP-binding" evidence="18">
    <location>
        <begin position="1148"/>
        <end position="1360"/>
    </location>
</feature>
<accession>A0AAV2YSR0</accession>
<dbReference type="InterPro" id="IPR017455">
    <property type="entry name" value="Znf_FYVE-rel"/>
</dbReference>
<name>A0AAV2YSR0_9STRA</name>
<feature type="compositionally biased region" description="Basic residues" evidence="16">
    <location>
        <begin position="710"/>
        <end position="724"/>
    </location>
</feature>
<evidence type="ECO:0000313" key="22">
    <source>
        <dbReference type="Proteomes" id="UP001146120"/>
    </source>
</evidence>
<dbReference type="InterPro" id="IPR013083">
    <property type="entry name" value="Znf_RING/FYVE/PHD"/>
</dbReference>
<dbReference type="Gene3D" id="2.130.10.10">
    <property type="entry name" value="YVTN repeat-like/Quinoprotein amine dehydrogenase"/>
    <property type="match status" value="1"/>
</dbReference>
<evidence type="ECO:0000259" key="18">
    <source>
        <dbReference type="PROSITE" id="PS51192"/>
    </source>
</evidence>
<gene>
    <name evidence="21" type="ORF">N0F65_010448</name>
</gene>
<evidence type="ECO:0000256" key="11">
    <source>
        <dbReference type="ARBA" id="ARBA00037954"/>
    </source>
</evidence>
<feature type="non-terminal residue" evidence="21">
    <location>
        <position position="1"/>
    </location>
</feature>
<feature type="region of interest" description="Disordered" evidence="16">
    <location>
        <begin position="154"/>
        <end position="184"/>
    </location>
</feature>
<dbReference type="InterPro" id="IPR011545">
    <property type="entry name" value="DEAD/DEAH_box_helicase_dom"/>
</dbReference>
<evidence type="ECO:0000256" key="1">
    <source>
        <dbReference type="ARBA" id="ARBA00012552"/>
    </source>
</evidence>
<feature type="coiled-coil region" evidence="15">
    <location>
        <begin position="2219"/>
        <end position="2249"/>
    </location>
</feature>
<dbReference type="InterPro" id="IPR011011">
    <property type="entry name" value="Znf_FYVE_PHD"/>
</dbReference>
<feature type="compositionally biased region" description="Low complexity" evidence="16">
    <location>
        <begin position="898"/>
        <end position="914"/>
    </location>
</feature>
<dbReference type="InterPro" id="IPR001650">
    <property type="entry name" value="Helicase_C-like"/>
</dbReference>
<dbReference type="Pfam" id="PF00270">
    <property type="entry name" value="DEAD"/>
    <property type="match status" value="1"/>
</dbReference>
<keyword evidence="4" id="KW-0547">Nucleotide-binding</keyword>
<dbReference type="GO" id="GO:0016787">
    <property type="term" value="F:hydrolase activity"/>
    <property type="evidence" value="ECO:0007669"/>
    <property type="project" value="UniProtKB-KW"/>
</dbReference>
<keyword evidence="6" id="KW-0378">Hydrolase</keyword>
<dbReference type="Pfam" id="PF23202">
    <property type="entry name" value="PAH_ZNF598"/>
    <property type="match status" value="1"/>
</dbReference>
<feature type="coiled-coil region" evidence="15">
    <location>
        <begin position="1042"/>
        <end position="1076"/>
    </location>
</feature>
<dbReference type="PROSITE" id="PS00039">
    <property type="entry name" value="DEAD_ATP_HELICASE"/>
    <property type="match status" value="1"/>
</dbReference>
<dbReference type="Gene3D" id="3.40.50.300">
    <property type="entry name" value="P-loop containing nucleotide triphosphate hydrolases"/>
    <property type="match status" value="2"/>
</dbReference>
<dbReference type="GO" id="GO:0008270">
    <property type="term" value="F:zinc ion binding"/>
    <property type="evidence" value="ECO:0007669"/>
    <property type="project" value="UniProtKB-KW"/>
</dbReference>
<dbReference type="InterPro" id="IPR057634">
    <property type="entry name" value="PAH_ZNF598/HEL2"/>
</dbReference>
<dbReference type="Pfam" id="PF10282">
    <property type="entry name" value="Lactonase"/>
    <property type="match status" value="1"/>
</dbReference>
<evidence type="ECO:0000259" key="19">
    <source>
        <dbReference type="PROSITE" id="PS51194"/>
    </source>
</evidence>
<organism evidence="21 22">
    <name type="scientific">Lagenidium giganteum</name>
    <dbReference type="NCBI Taxonomy" id="4803"/>
    <lineage>
        <taxon>Eukaryota</taxon>
        <taxon>Sar</taxon>
        <taxon>Stramenopiles</taxon>
        <taxon>Oomycota</taxon>
        <taxon>Peronosporomycetes</taxon>
        <taxon>Pythiales</taxon>
        <taxon>Pythiaceae</taxon>
    </lineage>
</organism>
<dbReference type="InterPro" id="IPR014014">
    <property type="entry name" value="RNA_helicase_DEAD_Q_motif"/>
</dbReference>
<dbReference type="InterPro" id="IPR019405">
    <property type="entry name" value="Lactonase_7-beta_prop"/>
</dbReference>
<dbReference type="PANTHER" id="PTHR47958">
    <property type="entry name" value="ATP-DEPENDENT RNA HELICASE DBP3"/>
    <property type="match status" value="1"/>
</dbReference>
<protein>
    <recommendedName>
        <fullName evidence="1">RNA helicase</fullName>
        <ecNumber evidence="1">3.6.4.13</ecNumber>
    </recommendedName>
</protein>
<dbReference type="PROSITE" id="PS50178">
    <property type="entry name" value="ZF_FYVE"/>
    <property type="match status" value="1"/>
</dbReference>
<dbReference type="Pfam" id="PF25430">
    <property type="entry name" value="DDX23"/>
    <property type="match status" value="1"/>
</dbReference>
<evidence type="ECO:0000256" key="6">
    <source>
        <dbReference type="ARBA" id="ARBA00022801"/>
    </source>
</evidence>
<dbReference type="SMART" id="SM00487">
    <property type="entry name" value="DEXDc"/>
    <property type="match status" value="1"/>
</dbReference>
<feature type="domain" description="Helicase C-terminal" evidence="19">
    <location>
        <begin position="1400"/>
        <end position="1545"/>
    </location>
</feature>
<dbReference type="GO" id="GO:0008380">
    <property type="term" value="P:RNA splicing"/>
    <property type="evidence" value="ECO:0007669"/>
    <property type="project" value="UniProtKB-KW"/>
</dbReference>
<dbReference type="EMBL" id="DAKRPA010000146">
    <property type="protein sequence ID" value="DAZ97125.1"/>
    <property type="molecule type" value="Genomic_DNA"/>
</dbReference>
<evidence type="ECO:0000256" key="12">
    <source>
        <dbReference type="ARBA" id="ARBA00047984"/>
    </source>
</evidence>
<evidence type="ECO:0000256" key="7">
    <source>
        <dbReference type="ARBA" id="ARBA00022806"/>
    </source>
</evidence>
<sequence>RIQLLLLQAQQQAVLRHAGCVDQRRQRPELFGYVLHQCRRCLGWVVTCTLRQYIRRNERSGLLRPLEFSRSDGHLPSTLMQLLGNRQANAATAARHQCHRHDPRRINHNVRTMTIPCPSCGFTPSKVMRFCPQCGLKTDESLLAAASIPASNANANGAWTTDATEERRKSRKKDKGSATSVEVEVPPAATGEEAAAIYKRMLAAVRGANRNNDEAVAAFKRDCKLYGQGGMKAREFYDHLVSYFGSALMLEHMLPQLVRLIPDDKKRKKVLKVHAKEQQQPQKPQGALGAAPGHRPTRAGSAATLTCAGGANPPPRERTSGSRRPVSANELGRQSSSFSDTGSTGSSGMPPAAPSAMSRLSFNRYADNPRCSICSVEFDIKNRRHRCRKCSASVCNSCSPARMLISPEQVVGDFKDYDPAIPQRVCTICAPLLQCFQDGLNSQYANCHKENPHEAKTRLHMPYSRSLEKECRNAADIIGNFFRPDFGADSDRHIPVAFLKKAHGLAFLTVIKAGLLITAKMGTGIVIAKLPDGSWSAPSAIGTAGIGGGLEAGGEIVEFMIILGSNKAVKVFHSTQVNVGGGLSVAVGPYGRAANAQAAASRGGFNANYSYSHSRGLFVGISLHGAVITARSEMNSNFYGKKLTPEEILSGAIPRPRAAQCLYDAIDNAMAGVAKYDATEEKDRQLKDSCNQCACQKFVAKAFSKKCKTFEARKRRRSRSRSRSRSVDRRRGDSRHASSHSRRHRADTVASGAPPAPAMPMEGIDKEEAERIARIAALAEERAAKRAAERKAQQQQEEASKSDGAAATGDATNDASNGGVKRKLPTKLGSDAAEEDTNAAPKVVFLTKEQRQQEALARLAKKREEMERQRKEAEEARRQFLQRTRDRERESHNTRAQANSNARSGGSARGGANDRSGRGGRNNSRNAKESPQKSALTNEEKELQAIKDQYLGKKAPKKKVVKASEKFAKIFQFDWDASEDTSKDLNPLYAKRVDVNLMYGRGYRAGVDMREQRKVNTFLTELAVKRQRELRLADEMNENLTKEELAERQREREAALQSMQDRERTLMKEMAAQEAETMGLHWSEKALDQMKERDWRIFREDFDISIKGGRAPNPLRKWEEATDLPEAVFKAIRELGFERPSPIQMQGIPIGMQRRDIIGIAETGSGKTAAFVIPMIAYLYGLPPTMISRAGEQGPLALVMAPTRELALQIEQEAMKLCKYTSIGMPDKEHPIRTLSVVGGQSIEDQAFKLREGVDIIIGTPGRLMDCLESHYLVLNQCNYVVLDEADRMIDMGFEPQVVAVLENMGSLLKSENEEEMEQQISLATSGKDHRFRVTTMFSATMPAEVERLAKTFLRHPAIVKIGDEDSGKNKRIDQRVMFIKGGKKRAKLIELLRDILSGQPKSRKEKLVDGQKVIVFVNIKKECDSVAKLVSSEGFRSTILHGGKSQDQREESLKGFREGYCDVLVATDVAGRGLDIPDVTHVINFDLPSKIQNYCHRIGRTGRAGKDGVAISLLTDEDEEIMYDLKQYLIATDMPVPQELANHPSAKAAYGARDEKGNVIAKSKLNDTALVLVGTYSRKEPFVDGQGKGVYVYQLNKRDGSLELRCVKDNVGINPSFVCGPRTSPAAWKQRSVYAVNECDEPLTGAASADQQTGYVVAFSLAADGTLQELNRQETRGTFPCHVSVDPAQHVAVVSNYGGGSVIAFPLNDDGSLAPAADHVQYDGASRANPERQEAAHVHSTTWAPGSPFVFAADLGNDRVAQLKWDATTKRLVKNATSPFAVRPAGAGPRHMAFHPTHAVAYVLDELSNTIGVHPYDATTGTMAPSVQDMSTLPGDFKDFSLSADIHVSTCGQFLYSSNRGHDSIACFRIHASPDNKRGQLELLGWESSRGKVPRGFRVVGDLVIVANQDTHNIEVFRVDPSTGVLKYTGQSTKCPSPVSLAKVIDRLAMAPRVVERPIWSKQVNDERRLDVSEDQLTAFMPSQSFRRDFLALCKLQNVIPHPRLLPPHPEEEEYSSEAHAHGGAPQYDLSDVEQITVKHWQLDQGVLNALCWTLPHAGKVHSLCLFNTQLTHAQLQQLCHIVPQTQLRVLHLEWNALEGSGIMPESSADPPKESPDTVFAGLLDETSPLTFLSLRANGISASGAQAMAKRLRANKTIQSLNLFQNNLEDDGAIALAHALPFNTSLKTVSFANNGITGKAALVLAQALTKYPAPPALLKEIEDAESRIQAELDQAKKAKKKMDRHTAMANLGVPELETIQGVQYAPGNSSLQDVVLSGNNIDITDIIAMSEQLDAYKTKLDGHLRRIKLQRIPAVRQVLYQQKLSEFLQF</sequence>
<dbReference type="PROSITE" id="PS51195">
    <property type="entry name" value="Q_MOTIF"/>
    <property type="match status" value="1"/>
</dbReference>
<dbReference type="GO" id="GO:0006397">
    <property type="term" value="P:mRNA processing"/>
    <property type="evidence" value="ECO:0007669"/>
    <property type="project" value="UniProtKB-KW"/>
</dbReference>
<dbReference type="InterPro" id="IPR027417">
    <property type="entry name" value="P-loop_NTPase"/>
</dbReference>
<dbReference type="InterPro" id="IPR011048">
    <property type="entry name" value="Haem_d1_sf"/>
</dbReference>
<feature type="compositionally biased region" description="Low complexity" evidence="16">
    <location>
        <begin position="335"/>
        <end position="355"/>
    </location>
</feature>
<dbReference type="PROSITE" id="PS51192">
    <property type="entry name" value="HELICASE_ATP_BIND_1"/>
    <property type="match status" value="1"/>
</dbReference>
<feature type="region of interest" description="Disordered" evidence="16">
    <location>
        <begin position="269"/>
        <end position="355"/>
    </location>
</feature>
<comment type="similarity">
    <text evidence="11">Belongs to the DEAD box helicase family. DDX23/PRP28 subfamily.</text>
</comment>
<keyword evidence="7" id="KW-0347">Helicase</keyword>
<dbReference type="Pfam" id="PF01363">
    <property type="entry name" value="FYVE"/>
    <property type="match status" value="1"/>
</dbReference>
<dbReference type="CDD" id="cd00065">
    <property type="entry name" value="FYVE_like_SF"/>
    <property type="match status" value="1"/>
</dbReference>
<dbReference type="GO" id="GO:0003724">
    <property type="term" value="F:RNA helicase activity"/>
    <property type="evidence" value="ECO:0007669"/>
    <property type="project" value="UniProtKB-EC"/>
</dbReference>
<evidence type="ECO:0000256" key="8">
    <source>
        <dbReference type="ARBA" id="ARBA00022833"/>
    </source>
</evidence>
<keyword evidence="22" id="KW-1185">Reference proteome</keyword>
<keyword evidence="2" id="KW-0507">mRNA processing</keyword>
<feature type="region of interest" description="Disordered" evidence="16">
    <location>
        <begin position="2006"/>
        <end position="2027"/>
    </location>
</feature>
<dbReference type="CDD" id="cd17945">
    <property type="entry name" value="DEADc_DDX23"/>
    <property type="match status" value="1"/>
</dbReference>
<keyword evidence="5 13" id="KW-0863">Zinc-finger</keyword>
<feature type="short sequence motif" description="Q motif" evidence="14">
    <location>
        <begin position="1117"/>
        <end position="1145"/>
    </location>
</feature>
<evidence type="ECO:0000259" key="20">
    <source>
        <dbReference type="PROSITE" id="PS51195"/>
    </source>
</evidence>
<evidence type="ECO:0000256" key="9">
    <source>
        <dbReference type="ARBA" id="ARBA00022840"/>
    </source>
</evidence>
<dbReference type="SUPFAM" id="SSF52047">
    <property type="entry name" value="RNI-like"/>
    <property type="match status" value="1"/>
</dbReference>
<dbReference type="Gene3D" id="3.80.10.10">
    <property type="entry name" value="Ribonuclease Inhibitor"/>
    <property type="match status" value="2"/>
</dbReference>
<keyword evidence="15" id="KW-0175">Coiled coil</keyword>
<evidence type="ECO:0000256" key="5">
    <source>
        <dbReference type="ARBA" id="ARBA00022771"/>
    </source>
</evidence>
<evidence type="ECO:0000313" key="21">
    <source>
        <dbReference type="EMBL" id="DAZ97125.1"/>
    </source>
</evidence>
<dbReference type="Gene3D" id="3.30.40.10">
    <property type="entry name" value="Zinc/RING finger domain, C3HC4 (zinc finger)"/>
    <property type="match status" value="1"/>
</dbReference>
<reference evidence="21" key="2">
    <citation type="journal article" date="2023" name="Microbiol Resour">
        <title>Decontamination and Annotation of the Draft Genome Sequence of the Oomycete Lagenidium giganteum ARSEF 373.</title>
        <authorList>
            <person name="Morgan W.R."/>
            <person name="Tartar A."/>
        </authorList>
    </citation>
    <scope>NUCLEOTIDE SEQUENCE</scope>
    <source>
        <strain evidence="21">ARSEF 373</strain>
    </source>
</reference>
<dbReference type="Proteomes" id="UP001146120">
    <property type="component" value="Unassembled WGS sequence"/>
</dbReference>
<dbReference type="InterPro" id="IPR015943">
    <property type="entry name" value="WD40/YVTN_repeat-like_dom_sf"/>
</dbReference>
<evidence type="ECO:0000256" key="4">
    <source>
        <dbReference type="ARBA" id="ARBA00022741"/>
    </source>
</evidence>
<feature type="domain" description="FYVE-type" evidence="17">
    <location>
        <begin position="365"/>
        <end position="434"/>
    </location>
</feature>
<keyword evidence="10" id="KW-0508">mRNA splicing</keyword>
<feature type="region of interest" description="Disordered" evidence="16">
    <location>
        <begin position="710"/>
        <end position="761"/>
    </location>
</feature>
<keyword evidence="9" id="KW-0067">ATP-binding</keyword>
<dbReference type="SUPFAM" id="SSF51004">
    <property type="entry name" value="C-terminal (heme d1) domain of cytochrome cd1-nitrite reductase"/>
    <property type="match status" value="1"/>
</dbReference>